<evidence type="ECO:0000259" key="1">
    <source>
        <dbReference type="Pfam" id="PF12697"/>
    </source>
</evidence>
<dbReference type="SUPFAM" id="SSF53474">
    <property type="entry name" value="alpha/beta-Hydrolases"/>
    <property type="match status" value="1"/>
</dbReference>
<proteinExistence type="predicted"/>
<dbReference type="Pfam" id="PF12697">
    <property type="entry name" value="Abhydrolase_6"/>
    <property type="match status" value="1"/>
</dbReference>
<gene>
    <name evidence="2" type="ORF">BDW59DRAFT_153196</name>
</gene>
<dbReference type="InterPro" id="IPR000073">
    <property type="entry name" value="AB_hydrolase_1"/>
</dbReference>
<organism evidence="2 3">
    <name type="scientific">Aspergillus cavernicola</name>
    <dbReference type="NCBI Taxonomy" id="176166"/>
    <lineage>
        <taxon>Eukaryota</taxon>
        <taxon>Fungi</taxon>
        <taxon>Dikarya</taxon>
        <taxon>Ascomycota</taxon>
        <taxon>Pezizomycotina</taxon>
        <taxon>Eurotiomycetes</taxon>
        <taxon>Eurotiomycetidae</taxon>
        <taxon>Eurotiales</taxon>
        <taxon>Aspergillaceae</taxon>
        <taxon>Aspergillus</taxon>
        <taxon>Aspergillus subgen. Nidulantes</taxon>
    </lineage>
</organism>
<accession>A0ABR4HMG8</accession>
<name>A0ABR4HMG8_9EURO</name>
<dbReference type="InterPro" id="IPR029058">
    <property type="entry name" value="AB_hydrolase_fold"/>
</dbReference>
<evidence type="ECO:0000313" key="2">
    <source>
        <dbReference type="EMBL" id="KAL2816611.1"/>
    </source>
</evidence>
<protein>
    <recommendedName>
        <fullName evidence="1">AB hydrolase-1 domain-containing protein</fullName>
    </recommendedName>
</protein>
<evidence type="ECO:0000313" key="3">
    <source>
        <dbReference type="Proteomes" id="UP001610335"/>
    </source>
</evidence>
<dbReference type="Gene3D" id="3.40.50.1820">
    <property type="entry name" value="alpha/beta hydrolase"/>
    <property type="match status" value="1"/>
</dbReference>
<sequence>MKPFQLTLSNKSILAGIRNIPSISASPKDRPLIVGLHGGTYDSGYFDANETHSASHASSAFGVPFVAIDRPSYSGTSSLIPIPEGSDFPCETGLWLHKFILPALWSNFGVANQCNCIVLLCHSMGTMGGVVAAAMHAQDETVSYPLGGIIVSGLGDKSLPSNGDPPVQQTHVPPNHGLFPVEAKDSLMFRPGTVHPEILALSEQLNVPSPLEEAQGLYTGWVQSWRERWAANVVAPVMFALVEQDCFFEGTEEHLKSCVGAFTSSIRVDGSLVRGAPHCMELSYWSQGRYARSFGFAMECAASFAYSSC</sequence>
<dbReference type="EMBL" id="JBFXLS010000100">
    <property type="protein sequence ID" value="KAL2816611.1"/>
    <property type="molecule type" value="Genomic_DNA"/>
</dbReference>
<dbReference type="Proteomes" id="UP001610335">
    <property type="component" value="Unassembled WGS sequence"/>
</dbReference>
<reference evidence="2 3" key="1">
    <citation type="submission" date="2024-07" db="EMBL/GenBank/DDBJ databases">
        <title>Section-level genome sequencing and comparative genomics of Aspergillus sections Usti and Cavernicolus.</title>
        <authorList>
            <consortium name="Lawrence Berkeley National Laboratory"/>
            <person name="Nybo J.L."/>
            <person name="Vesth T.C."/>
            <person name="Theobald S."/>
            <person name="Frisvad J.C."/>
            <person name="Larsen T.O."/>
            <person name="Kjaerboelling I."/>
            <person name="Rothschild-Mancinelli K."/>
            <person name="Lyhne E.K."/>
            <person name="Kogle M.E."/>
            <person name="Barry K."/>
            <person name="Clum A."/>
            <person name="Na H."/>
            <person name="Ledsgaard L."/>
            <person name="Lin J."/>
            <person name="Lipzen A."/>
            <person name="Kuo A."/>
            <person name="Riley R."/>
            <person name="Mondo S."/>
            <person name="LaButti K."/>
            <person name="Haridas S."/>
            <person name="Pangalinan J."/>
            <person name="Salamov A.A."/>
            <person name="Simmons B.A."/>
            <person name="Magnuson J.K."/>
            <person name="Chen J."/>
            <person name="Drula E."/>
            <person name="Henrissat B."/>
            <person name="Wiebenga A."/>
            <person name="Lubbers R.J."/>
            <person name="Gomes A.C."/>
            <person name="Makela M.R."/>
            <person name="Stajich J."/>
            <person name="Grigoriev I.V."/>
            <person name="Mortensen U.H."/>
            <person name="De vries R.P."/>
            <person name="Baker S.E."/>
            <person name="Andersen M.R."/>
        </authorList>
    </citation>
    <scope>NUCLEOTIDE SEQUENCE [LARGE SCALE GENOMIC DNA]</scope>
    <source>
        <strain evidence="2 3">CBS 600.67</strain>
    </source>
</reference>
<feature type="domain" description="AB hydrolase-1" evidence="1">
    <location>
        <begin position="33"/>
        <end position="195"/>
    </location>
</feature>
<comment type="caution">
    <text evidence="2">The sequence shown here is derived from an EMBL/GenBank/DDBJ whole genome shotgun (WGS) entry which is preliminary data.</text>
</comment>
<keyword evidence="3" id="KW-1185">Reference proteome</keyword>